<dbReference type="Proteomes" id="UP000027135">
    <property type="component" value="Unassembled WGS sequence"/>
</dbReference>
<reference evidence="1 2" key="1">
    <citation type="journal article" date="2014" name="Nat. Commun.">
        <title>Molecular traces of alternative social organization in a termite genome.</title>
        <authorList>
            <person name="Terrapon N."/>
            <person name="Li C."/>
            <person name="Robertson H.M."/>
            <person name="Ji L."/>
            <person name="Meng X."/>
            <person name="Booth W."/>
            <person name="Chen Z."/>
            <person name="Childers C.P."/>
            <person name="Glastad K.M."/>
            <person name="Gokhale K."/>
            <person name="Gowin J."/>
            <person name="Gronenberg W."/>
            <person name="Hermansen R.A."/>
            <person name="Hu H."/>
            <person name="Hunt B.G."/>
            <person name="Huylmans A.K."/>
            <person name="Khalil S.M."/>
            <person name="Mitchell R.D."/>
            <person name="Munoz-Torres M.C."/>
            <person name="Mustard J.A."/>
            <person name="Pan H."/>
            <person name="Reese J.T."/>
            <person name="Scharf M.E."/>
            <person name="Sun F."/>
            <person name="Vogel H."/>
            <person name="Xiao J."/>
            <person name="Yang W."/>
            <person name="Yang Z."/>
            <person name="Yang Z."/>
            <person name="Zhou J."/>
            <person name="Zhu J."/>
            <person name="Brent C.S."/>
            <person name="Elsik C.G."/>
            <person name="Goodisman M.A."/>
            <person name="Liberles D.A."/>
            <person name="Roe R.M."/>
            <person name="Vargo E.L."/>
            <person name="Vilcinskas A."/>
            <person name="Wang J."/>
            <person name="Bornberg-Bauer E."/>
            <person name="Korb J."/>
            <person name="Zhang G."/>
            <person name="Liebig J."/>
        </authorList>
    </citation>
    <scope>NUCLEOTIDE SEQUENCE [LARGE SCALE GENOMIC DNA]</scope>
    <source>
        <tissue evidence="1">Whole organism</tissue>
    </source>
</reference>
<gene>
    <name evidence="1" type="ORF">L798_06205</name>
</gene>
<sequence>MTKEKKISQSKQTIIQKTFVSGRYRCKNKTTSSNIEGDGLLKVDNELPTKTGTGQHPELRTILMLSSLLLGLINGHFIKRFLPTKFYIHPSKTYTHVDKVYMT</sequence>
<dbReference type="AlphaFoldDB" id="A0A067RJ99"/>
<accession>A0A067RJ99</accession>
<proteinExistence type="predicted"/>
<organism evidence="1 2">
    <name type="scientific">Zootermopsis nevadensis</name>
    <name type="common">Dampwood termite</name>
    <dbReference type="NCBI Taxonomy" id="136037"/>
    <lineage>
        <taxon>Eukaryota</taxon>
        <taxon>Metazoa</taxon>
        <taxon>Ecdysozoa</taxon>
        <taxon>Arthropoda</taxon>
        <taxon>Hexapoda</taxon>
        <taxon>Insecta</taxon>
        <taxon>Pterygota</taxon>
        <taxon>Neoptera</taxon>
        <taxon>Polyneoptera</taxon>
        <taxon>Dictyoptera</taxon>
        <taxon>Blattodea</taxon>
        <taxon>Blattoidea</taxon>
        <taxon>Termitoidae</taxon>
        <taxon>Termopsidae</taxon>
        <taxon>Zootermopsis</taxon>
    </lineage>
</organism>
<evidence type="ECO:0000313" key="2">
    <source>
        <dbReference type="Proteomes" id="UP000027135"/>
    </source>
</evidence>
<name>A0A067RJ99_ZOONE</name>
<keyword evidence="2" id="KW-1185">Reference proteome</keyword>
<dbReference type="InParanoid" id="A0A067RJ99"/>
<protein>
    <submittedName>
        <fullName evidence="1">Uncharacterized protein</fullName>
    </submittedName>
</protein>
<evidence type="ECO:0000313" key="1">
    <source>
        <dbReference type="EMBL" id="KDR19431.1"/>
    </source>
</evidence>
<dbReference type="EMBL" id="KK852651">
    <property type="protein sequence ID" value="KDR19431.1"/>
    <property type="molecule type" value="Genomic_DNA"/>
</dbReference>